<name>A0AAV4G7L1_9GAST</name>
<evidence type="ECO:0000313" key="3">
    <source>
        <dbReference type="Proteomes" id="UP000762676"/>
    </source>
</evidence>
<evidence type="ECO:0000313" key="2">
    <source>
        <dbReference type="EMBL" id="GFR81612.1"/>
    </source>
</evidence>
<gene>
    <name evidence="2" type="ORF">ElyMa_005930300</name>
</gene>
<feature type="domain" description="PiggyBac transposable element-derived protein" evidence="1">
    <location>
        <begin position="7"/>
        <end position="284"/>
    </location>
</feature>
<sequence length="408" mass="46789">MIWAPLIGQEFVRATLSRNHYFQLVNMLHFDDRAGRRKDLDKFAALCEFHEKHQENLSKHFVPGPTLTADEQFVPFRGRCSFLQHMPSKSCKYGLKLFWLCDAETFYPLKCIPYLGKDDGNLHDEGLNQGTSIVDRLVQPYTSKGRNVTMSNFFTDMEVVDKLAEKNTTLVGTVRRNKNFLPPPFKVKKQQVLYSSNFAFNNETNTMLFSYQSHRNKNVVVLSTMHNEREVADGEKRKPDVLLFYNQTKGGVDKMDKLAQTYTTKRASKRWPMVLFYNILDLSGIAAGVVFKLKNPASKLCGDDNRADFLRDIAKSLMGAQIRRRNSMLTKASKALRQTMDNCQAATHIHVLQPAPSALQEEIRKRKRGRCSMCNWRQQRKGSNKCHVCQSSLCKEHSIITCAKCKGQ</sequence>
<dbReference type="Proteomes" id="UP000762676">
    <property type="component" value="Unassembled WGS sequence"/>
</dbReference>
<reference evidence="2 3" key="1">
    <citation type="journal article" date="2021" name="Elife">
        <title>Chloroplast acquisition without the gene transfer in kleptoplastic sea slugs, Plakobranchus ocellatus.</title>
        <authorList>
            <person name="Maeda T."/>
            <person name="Takahashi S."/>
            <person name="Yoshida T."/>
            <person name="Shimamura S."/>
            <person name="Takaki Y."/>
            <person name="Nagai Y."/>
            <person name="Toyoda A."/>
            <person name="Suzuki Y."/>
            <person name="Arimoto A."/>
            <person name="Ishii H."/>
            <person name="Satoh N."/>
            <person name="Nishiyama T."/>
            <person name="Hasebe M."/>
            <person name="Maruyama T."/>
            <person name="Minagawa J."/>
            <person name="Obokata J."/>
            <person name="Shigenobu S."/>
        </authorList>
    </citation>
    <scope>NUCLEOTIDE SEQUENCE [LARGE SCALE GENOMIC DNA]</scope>
</reference>
<proteinExistence type="predicted"/>
<dbReference type="EMBL" id="BMAT01011895">
    <property type="protein sequence ID" value="GFR81612.1"/>
    <property type="molecule type" value="Genomic_DNA"/>
</dbReference>
<dbReference type="AlphaFoldDB" id="A0AAV4G7L1"/>
<dbReference type="Pfam" id="PF13843">
    <property type="entry name" value="DDE_Tnp_1_7"/>
    <property type="match status" value="1"/>
</dbReference>
<dbReference type="InterPro" id="IPR029526">
    <property type="entry name" value="PGBD"/>
</dbReference>
<dbReference type="PANTHER" id="PTHR46599:SF6">
    <property type="entry name" value="DUAL SPECIFICITY PHOSPHATASE 26"/>
    <property type="match status" value="1"/>
</dbReference>
<comment type="caution">
    <text evidence="2">The sequence shown here is derived from an EMBL/GenBank/DDBJ whole genome shotgun (WGS) entry which is preliminary data.</text>
</comment>
<protein>
    <submittedName>
        <fullName evidence="2">PiggyBac transposable element-derived protein 4</fullName>
    </submittedName>
</protein>
<dbReference type="PANTHER" id="PTHR46599">
    <property type="entry name" value="PIGGYBAC TRANSPOSABLE ELEMENT-DERIVED PROTEIN 4"/>
    <property type="match status" value="1"/>
</dbReference>
<keyword evidence="3" id="KW-1185">Reference proteome</keyword>
<accession>A0AAV4G7L1</accession>
<evidence type="ECO:0000259" key="1">
    <source>
        <dbReference type="Pfam" id="PF13843"/>
    </source>
</evidence>
<organism evidence="2 3">
    <name type="scientific">Elysia marginata</name>
    <dbReference type="NCBI Taxonomy" id="1093978"/>
    <lineage>
        <taxon>Eukaryota</taxon>
        <taxon>Metazoa</taxon>
        <taxon>Spiralia</taxon>
        <taxon>Lophotrochozoa</taxon>
        <taxon>Mollusca</taxon>
        <taxon>Gastropoda</taxon>
        <taxon>Heterobranchia</taxon>
        <taxon>Euthyneura</taxon>
        <taxon>Panpulmonata</taxon>
        <taxon>Sacoglossa</taxon>
        <taxon>Placobranchoidea</taxon>
        <taxon>Plakobranchidae</taxon>
        <taxon>Elysia</taxon>
    </lineage>
</organism>